<dbReference type="RefSeq" id="WP_069851741.1">
    <property type="nucleotide sequence ID" value="NZ_CP014859.1"/>
</dbReference>
<sequence>MRTDSADSGQDREPNWLPKAWFALGVIGVLGLAVIAGLLMARSNTGMDVVAGQRVELPEPANRPRQGDPVEPTLSPDVLAHPDQDAIRVLVDTHFESINQLNYELWGTTVAAHRVEALPEQDWLESYRSTTDGNVIIHRIDPGPEDSLRMVLSFVSLQDPQDAPPEVPSDCVYWRVVYPLTMEDGKLKIDSGLPNSSIPSPCEQD</sequence>
<gene>
    <name evidence="3" type="ORF">TL08_22230</name>
</gene>
<dbReference type="KEGG" id="ahm:TL08_22230"/>
<protein>
    <submittedName>
        <fullName evidence="3">Uncharacterized protein</fullName>
    </submittedName>
</protein>
<feature type="transmembrane region" description="Helical" evidence="2">
    <location>
        <begin position="20"/>
        <end position="41"/>
    </location>
</feature>
<dbReference type="Proteomes" id="UP000095210">
    <property type="component" value="Chromosome"/>
</dbReference>
<feature type="region of interest" description="Disordered" evidence="1">
    <location>
        <begin position="57"/>
        <end position="76"/>
    </location>
</feature>
<keyword evidence="2" id="KW-0812">Transmembrane</keyword>
<keyword evidence="2" id="KW-1133">Transmembrane helix</keyword>
<reference evidence="4" key="1">
    <citation type="submission" date="2016-03" db="EMBL/GenBank/DDBJ databases">
        <title>Complete genome sequence of the type strain Actinoalloteichus hymeniacidonis DSM 45092.</title>
        <authorList>
            <person name="Schaffert L."/>
            <person name="Albersmeier A."/>
            <person name="Winkler A."/>
            <person name="Kalinowski J."/>
            <person name="Zotchev S."/>
            <person name="Ruckert C."/>
        </authorList>
    </citation>
    <scope>NUCLEOTIDE SEQUENCE [LARGE SCALE GENOMIC DNA]</scope>
    <source>
        <strain evidence="4">HPA177(T) (DSM 45092(T))</strain>
    </source>
</reference>
<evidence type="ECO:0000256" key="1">
    <source>
        <dbReference type="SAM" id="MobiDB-lite"/>
    </source>
</evidence>
<keyword evidence="2" id="KW-0472">Membrane</keyword>
<accession>A0AAC9HTM9</accession>
<name>A0AAC9HTM9_9PSEU</name>
<evidence type="ECO:0000313" key="4">
    <source>
        <dbReference type="Proteomes" id="UP000095210"/>
    </source>
</evidence>
<dbReference type="AlphaFoldDB" id="A0AAC9HTM9"/>
<organism evidence="3 4">
    <name type="scientific">Actinoalloteichus hymeniacidonis</name>
    <dbReference type="NCBI Taxonomy" id="340345"/>
    <lineage>
        <taxon>Bacteria</taxon>
        <taxon>Bacillati</taxon>
        <taxon>Actinomycetota</taxon>
        <taxon>Actinomycetes</taxon>
        <taxon>Pseudonocardiales</taxon>
        <taxon>Pseudonocardiaceae</taxon>
        <taxon>Actinoalloteichus</taxon>
    </lineage>
</organism>
<proteinExistence type="predicted"/>
<keyword evidence="4" id="KW-1185">Reference proteome</keyword>
<evidence type="ECO:0000256" key="2">
    <source>
        <dbReference type="SAM" id="Phobius"/>
    </source>
</evidence>
<evidence type="ECO:0000313" key="3">
    <source>
        <dbReference type="EMBL" id="AOS65228.1"/>
    </source>
</evidence>
<dbReference type="EMBL" id="CP014859">
    <property type="protein sequence ID" value="AOS65228.1"/>
    <property type="molecule type" value="Genomic_DNA"/>
</dbReference>